<sequence>MPRFFVLLWPCSTWESVALDVGSATTSVCRLRDAHIWRVWYSKHQHVPKTKSLHSLTLLLRHEHQLDSQRSTVFSGNCSSTSTGLVRMQRTLNALAVMRNLSKVKKPWMVSFLSLSSGDPLLSAVCPRIACL</sequence>
<evidence type="ECO:0008006" key="4">
    <source>
        <dbReference type="Google" id="ProtNLM"/>
    </source>
</evidence>
<keyword evidence="3" id="KW-1185">Reference proteome</keyword>
<organism evidence="2 3">
    <name type="scientific">Armillaria solidipes</name>
    <dbReference type="NCBI Taxonomy" id="1076256"/>
    <lineage>
        <taxon>Eukaryota</taxon>
        <taxon>Fungi</taxon>
        <taxon>Dikarya</taxon>
        <taxon>Basidiomycota</taxon>
        <taxon>Agaricomycotina</taxon>
        <taxon>Agaricomycetes</taxon>
        <taxon>Agaricomycetidae</taxon>
        <taxon>Agaricales</taxon>
        <taxon>Marasmiineae</taxon>
        <taxon>Physalacriaceae</taxon>
        <taxon>Armillaria</taxon>
    </lineage>
</organism>
<keyword evidence="1" id="KW-0732">Signal</keyword>
<dbReference type="Proteomes" id="UP000218334">
    <property type="component" value="Unassembled WGS sequence"/>
</dbReference>
<feature type="chain" id="PRO_5013796417" description="Secreted protein" evidence="1">
    <location>
        <begin position="19"/>
        <end position="132"/>
    </location>
</feature>
<accession>A0A2H3AJ88</accession>
<dbReference type="EMBL" id="KZ293517">
    <property type="protein sequence ID" value="PBK58961.1"/>
    <property type="molecule type" value="Genomic_DNA"/>
</dbReference>
<evidence type="ECO:0000256" key="1">
    <source>
        <dbReference type="SAM" id="SignalP"/>
    </source>
</evidence>
<gene>
    <name evidence="2" type="ORF">ARMSODRAFT_80994</name>
</gene>
<evidence type="ECO:0000313" key="3">
    <source>
        <dbReference type="Proteomes" id="UP000218334"/>
    </source>
</evidence>
<reference evidence="3" key="1">
    <citation type="journal article" date="2017" name="Nat. Ecol. Evol.">
        <title>Genome expansion and lineage-specific genetic innovations in the forest pathogenic fungi Armillaria.</title>
        <authorList>
            <person name="Sipos G."/>
            <person name="Prasanna A.N."/>
            <person name="Walter M.C."/>
            <person name="O'Connor E."/>
            <person name="Balint B."/>
            <person name="Krizsan K."/>
            <person name="Kiss B."/>
            <person name="Hess J."/>
            <person name="Varga T."/>
            <person name="Slot J."/>
            <person name="Riley R."/>
            <person name="Boka B."/>
            <person name="Rigling D."/>
            <person name="Barry K."/>
            <person name="Lee J."/>
            <person name="Mihaltcheva S."/>
            <person name="LaButti K."/>
            <person name="Lipzen A."/>
            <person name="Waldron R."/>
            <person name="Moloney N.M."/>
            <person name="Sperisen C."/>
            <person name="Kredics L."/>
            <person name="Vagvoelgyi C."/>
            <person name="Patrignani A."/>
            <person name="Fitzpatrick D."/>
            <person name="Nagy I."/>
            <person name="Doyle S."/>
            <person name="Anderson J.B."/>
            <person name="Grigoriev I.V."/>
            <person name="Gueldener U."/>
            <person name="Muensterkoetter M."/>
            <person name="Nagy L.G."/>
        </authorList>
    </citation>
    <scope>NUCLEOTIDE SEQUENCE [LARGE SCALE GENOMIC DNA]</scope>
    <source>
        <strain evidence="3">28-4</strain>
    </source>
</reference>
<evidence type="ECO:0000313" key="2">
    <source>
        <dbReference type="EMBL" id="PBK58961.1"/>
    </source>
</evidence>
<name>A0A2H3AJ88_9AGAR</name>
<feature type="signal peptide" evidence="1">
    <location>
        <begin position="1"/>
        <end position="18"/>
    </location>
</feature>
<protein>
    <recommendedName>
        <fullName evidence="4">Secreted protein</fullName>
    </recommendedName>
</protein>
<proteinExistence type="predicted"/>
<dbReference type="AlphaFoldDB" id="A0A2H3AJ88"/>